<protein>
    <submittedName>
        <fullName evidence="3">Rop-like protein</fullName>
    </submittedName>
</protein>
<accession>A0A4R3J8G0</accession>
<comment type="similarity">
    <text evidence="2">Belongs to the UPF0437 family.</text>
</comment>
<dbReference type="AlphaFoldDB" id="A0A4R3J8G0"/>
<keyword evidence="1" id="KW-0535">Nitrogen fixation</keyword>
<proteinExistence type="inferred from homology"/>
<organism evidence="3 4">
    <name type="scientific">Varunaivibrio sulfuroxidans</name>
    <dbReference type="NCBI Taxonomy" id="1773489"/>
    <lineage>
        <taxon>Bacteria</taxon>
        <taxon>Pseudomonadati</taxon>
        <taxon>Pseudomonadota</taxon>
        <taxon>Alphaproteobacteria</taxon>
        <taxon>Rhodospirillales</taxon>
        <taxon>Magnetovibrionaceae</taxon>
        <taxon>Varunaivibrio</taxon>
    </lineage>
</organism>
<evidence type="ECO:0000313" key="3">
    <source>
        <dbReference type="EMBL" id="TCS61754.1"/>
    </source>
</evidence>
<dbReference type="InterPro" id="IPR007774">
    <property type="entry name" value="Put_N_fixation"/>
</dbReference>
<dbReference type="InterPro" id="IPR029012">
    <property type="entry name" value="Helix_hairpin_bin_sf"/>
</dbReference>
<comment type="caution">
    <text evidence="3">The sequence shown here is derived from an EMBL/GenBank/DDBJ whole genome shotgun (WGS) entry which is preliminary data.</text>
</comment>
<sequence length="69" mass="7589">MRDDELKALQKTMRKAKRIASEKAGALHDLVEDGLPGAYRDLPALAQETYDACKAWDEARATLDAAEKG</sequence>
<evidence type="ECO:0000256" key="2">
    <source>
        <dbReference type="ARBA" id="ARBA00044954"/>
    </source>
</evidence>
<name>A0A4R3J8G0_9PROT</name>
<dbReference type="OrthoDB" id="9181967at2"/>
<keyword evidence="4" id="KW-1185">Reference proteome</keyword>
<dbReference type="RefSeq" id="WP_132939458.1">
    <property type="nucleotide sequence ID" value="NZ_CP119676.1"/>
</dbReference>
<reference evidence="3 4" key="1">
    <citation type="submission" date="2019-03" db="EMBL/GenBank/DDBJ databases">
        <title>Genomic Encyclopedia of Type Strains, Phase IV (KMG-IV): sequencing the most valuable type-strain genomes for metagenomic binning, comparative biology and taxonomic classification.</title>
        <authorList>
            <person name="Goeker M."/>
        </authorList>
    </citation>
    <scope>NUCLEOTIDE SEQUENCE [LARGE SCALE GENOMIC DNA]</scope>
    <source>
        <strain evidence="3 4">DSM 101688</strain>
    </source>
</reference>
<dbReference type="PIRSF" id="PIRSF037676">
    <property type="entry name" value="DUF683"/>
    <property type="match status" value="1"/>
</dbReference>
<gene>
    <name evidence="3" type="ORF">EDD55_107163</name>
</gene>
<evidence type="ECO:0000313" key="4">
    <source>
        <dbReference type="Proteomes" id="UP000295304"/>
    </source>
</evidence>
<evidence type="ECO:0000256" key="1">
    <source>
        <dbReference type="ARBA" id="ARBA00023231"/>
    </source>
</evidence>
<dbReference type="Gene3D" id="1.10.287.660">
    <property type="entry name" value="Helix hairpin bin"/>
    <property type="match status" value="1"/>
</dbReference>
<dbReference type="Pfam" id="PF05082">
    <property type="entry name" value="Rop-like"/>
    <property type="match status" value="1"/>
</dbReference>
<dbReference type="EMBL" id="SLZW01000007">
    <property type="protein sequence ID" value="TCS61754.1"/>
    <property type="molecule type" value="Genomic_DNA"/>
</dbReference>
<dbReference type="Proteomes" id="UP000295304">
    <property type="component" value="Unassembled WGS sequence"/>
</dbReference>